<name>A0A1C7PF94_9BACT</name>
<dbReference type="Gene3D" id="1.20.5.340">
    <property type="match status" value="1"/>
</dbReference>
<dbReference type="RefSeq" id="WP_067772584.1">
    <property type="nucleotide sequence ID" value="NZ_JACVVN010000002.1"/>
</dbReference>
<protein>
    <submittedName>
        <fullName evidence="3">Uncharacterized protein</fullName>
    </submittedName>
</protein>
<evidence type="ECO:0000256" key="2">
    <source>
        <dbReference type="SAM" id="SignalP"/>
    </source>
</evidence>
<accession>A0A1C7PF94</accession>
<evidence type="ECO:0000256" key="1">
    <source>
        <dbReference type="SAM" id="MobiDB-lite"/>
    </source>
</evidence>
<feature type="compositionally biased region" description="Pro residues" evidence="1">
    <location>
        <begin position="261"/>
        <end position="275"/>
    </location>
</feature>
<feature type="signal peptide" evidence="2">
    <location>
        <begin position="1"/>
        <end position="20"/>
    </location>
</feature>
<feature type="region of interest" description="Disordered" evidence="1">
    <location>
        <begin position="248"/>
        <end position="298"/>
    </location>
</feature>
<feature type="chain" id="PRO_5014266614" evidence="2">
    <location>
        <begin position="21"/>
        <end position="298"/>
    </location>
</feature>
<dbReference type="Proteomes" id="UP000176204">
    <property type="component" value="Chromosome I"/>
</dbReference>
<keyword evidence="4" id="KW-1185">Reference proteome</keyword>
<reference evidence="4" key="1">
    <citation type="submission" date="2016-09" db="EMBL/GenBank/DDBJ databases">
        <authorList>
            <person name="Koehorst J."/>
        </authorList>
    </citation>
    <scope>NUCLEOTIDE SEQUENCE [LARGE SCALE GENOMIC DNA]</scope>
</reference>
<sequence length="298" mass="33041">MKTSSILPAILFAFATMAQAEDMTLANKDTLVNISILEKGSDHVRIRHDGGIAKIKYNELTPEWQKKLDLTPEQVTQRMESAKQAAQAKADRIRNSFSEAERAPRYLRGADIMTIFSEQGEISTREAEYLAAVWNEKEALRLAHAEEAAAFRETIKNQAPAVSGTREKRASALERITTLQGEIATLQGQLTASQGSIASLQQQNKDLREAFKNIPRGSNTTMVVDDGPTIVPYPYPPQPIQIVQPVVYPRPNRPNHTCPTPSQPTRPSITPPPNRQPIYKPSTPAPSQPRTTPIKMGR</sequence>
<dbReference type="EMBL" id="LT629973">
    <property type="protein sequence ID" value="SEH72552.1"/>
    <property type="molecule type" value="Genomic_DNA"/>
</dbReference>
<evidence type="ECO:0000313" key="4">
    <source>
        <dbReference type="Proteomes" id="UP000176204"/>
    </source>
</evidence>
<gene>
    <name evidence="3" type="ORF">PYTT_0256</name>
</gene>
<dbReference type="KEGG" id="agl:PYTT_0256"/>
<dbReference type="STRING" id="1679444.PYTT_0256"/>
<organism evidence="3 4">
    <name type="scientific">Akkermansia glycaniphila</name>
    <dbReference type="NCBI Taxonomy" id="1679444"/>
    <lineage>
        <taxon>Bacteria</taxon>
        <taxon>Pseudomonadati</taxon>
        <taxon>Verrucomicrobiota</taxon>
        <taxon>Verrucomicrobiia</taxon>
        <taxon>Verrucomicrobiales</taxon>
        <taxon>Akkermansiaceae</taxon>
        <taxon>Akkermansia</taxon>
    </lineage>
</organism>
<evidence type="ECO:0000313" key="3">
    <source>
        <dbReference type="EMBL" id="SEH72552.1"/>
    </source>
</evidence>
<keyword evidence="2" id="KW-0732">Signal</keyword>
<proteinExistence type="predicted"/>
<dbReference type="AlphaFoldDB" id="A0A1C7PF94"/>